<gene>
    <name evidence="1" type="ORF">ACFH04_29980</name>
</gene>
<reference evidence="1 2" key="1">
    <citation type="submission" date="2024-09" db="EMBL/GenBank/DDBJ databases">
        <authorList>
            <person name="Sun Q."/>
            <person name="Mori K."/>
        </authorList>
    </citation>
    <scope>NUCLEOTIDE SEQUENCE [LARGE SCALE GENOMIC DNA]</scope>
    <source>
        <strain evidence="1 2">JCM 4557</strain>
    </source>
</reference>
<dbReference type="Proteomes" id="UP001589887">
    <property type="component" value="Unassembled WGS sequence"/>
</dbReference>
<protein>
    <submittedName>
        <fullName evidence="1">Uncharacterized protein</fullName>
    </submittedName>
</protein>
<evidence type="ECO:0000313" key="2">
    <source>
        <dbReference type="Proteomes" id="UP001589887"/>
    </source>
</evidence>
<proteinExistence type="predicted"/>
<keyword evidence="2" id="KW-1185">Reference proteome</keyword>
<accession>A0ABV6TRX6</accession>
<name>A0ABV6TRX6_9ACTN</name>
<organism evidence="1 2">
    <name type="scientific">Streptomyces noboritoensis</name>
    <dbReference type="NCBI Taxonomy" id="67337"/>
    <lineage>
        <taxon>Bacteria</taxon>
        <taxon>Bacillati</taxon>
        <taxon>Actinomycetota</taxon>
        <taxon>Actinomycetes</taxon>
        <taxon>Kitasatosporales</taxon>
        <taxon>Streptomycetaceae</taxon>
        <taxon>Streptomyces</taxon>
    </lineage>
</organism>
<dbReference type="RefSeq" id="WP_394322627.1">
    <property type="nucleotide sequence ID" value="NZ_JBHMQV010000009.1"/>
</dbReference>
<evidence type="ECO:0000313" key="1">
    <source>
        <dbReference type="EMBL" id="MFC0847909.1"/>
    </source>
</evidence>
<dbReference type="EMBL" id="JBHMQV010000009">
    <property type="protein sequence ID" value="MFC0847909.1"/>
    <property type="molecule type" value="Genomic_DNA"/>
</dbReference>
<comment type="caution">
    <text evidence="1">The sequence shown here is derived from an EMBL/GenBank/DDBJ whole genome shotgun (WGS) entry which is preliminary data.</text>
</comment>
<sequence>MLDVYAGMVEEDESDWAEASLATVWEVVAAESDSDACAEALEVMEAESSDEEGDVGSAFYAARILDLLGLALESALRPDFTKAEFVANTAETLLGSLDFTLSGEQSVIYRPGEQLPPPGPLVSRDVAADAEFFEVLRGAGLRVDAPVVPAAVVSEIRRASREAGEEYARAVRGVISDQG</sequence>